<dbReference type="InterPro" id="IPR012337">
    <property type="entry name" value="RNaseH-like_sf"/>
</dbReference>
<dbReference type="InterPro" id="IPR036397">
    <property type="entry name" value="RNaseH_sf"/>
</dbReference>
<feature type="non-terminal residue" evidence="2">
    <location>
        <position position="194"/>
    </location>
</feature>
<dbReference type="PANTHER" id="PTHR38462">
    <property type="entry name" value="EXONUCLEASE-LIKE PROTEIN"/>
    <property type="match status" value="1"/>
</dbReference>
<dbReference type="AlphaFoldDB" id="A0A9D2D2B4"/>
<dbReference type="Gene3D" id="3.30.420.10">
    <property type="entry name" value="Ribonuclease H-like superfamily/Ribonuclease H"/>
    <property type="match status" value="1"/>
</dbReference>
<gene>
    <name evidence="2" type="ORF">IAA08_05305</name>
</gene>
<dbReference type="SUPFAM" id="SSF53098">
    <property type="entry name" value="Ribonuclease H-like"/>
    <property type="match status" value="1"/>
</dbReference>
<reference evidence="2" key="2">
    <citation type="submission" date="2021-04" db="EMBL/GenBank/DDBJ databases">
        <authorList>
            <person name="Gilroy R."/>
        </authorList>
    </citation>
    <scope>NUCLEOTIDE SEQUENCE</scope>
    <source>
        <strain evidence="2">CHK192-9172</strain>
    </source>
</reference>
<evidence type="ECO:0000259" key="1">
    <source>
        <dbReference type="Pfam" id="PF13482"/>
    </source>
</evidence>
<sequence length="194" mass="22158">MKIFQYRSKLPSSVVVSACASQLPADTLFADIETTGLSSARDPIYCIGTALIRDSILDIRQFFADKAEDEPEILEQFLEMLSHEKSAHILTFNGSAFDLPYIEKRCKKYGLAFQKARWLSIDLYREARELKPLLGLAGLKQKNIEDFLEISREDIYTGGELTDVYRQYEKSQDQQLRGILLQHNLDDVRGMTAL</sequence>
<reference evidence="2" key="1">
    <citation type="journal article" date="2021" name="PeerJ">
        <title>Extensive microbial diversity within the chicken gut microbiome revealed by metagenomics and culture.</title>
        <authorList>
            <person name="Gilroy R."/>
            <person name="Ravi A."/>
            <person name="Getino M."/>
            <person name="Pursley I."/>
            <person name="Horton D.L."/>
            <person name="Alikhan N.F."/>
            <person name="Baker D."/>
            <person name="Gharbi K."/>
            <person name="Hall N."/>
            <person name="Watson M."/>
            <person name="Adriaenssens E.M."/>
            <person name="Foster-Nyarko E."/>
            <person name="Jarju S."/>
            <person name="Secka A."/>
            <person name="Antonio M."/>
            <person name="Oren A."/>
            <person name="Chaudhuri R.R."/>
            <person name="La Ragione R."/>
            <person name="Hildebrand F."/>
            <person name="Pallen M.J."/>
        </authorList>
    </citation>
    <scope>NUCLEOTIDE SEQUENCE</scope>
    <source>
        <strain evidence="2">CHK192-9172</strain>
    </source>
</reference>
<dbReference type="Proteomes" id="UP000824024">
    <property type="component" value="Unassembled WGS sequence"/>
</dbReference>
<proteinExistence type="predicted"/>
<dbReference type="Pfam" id="PF13482">
    <property type="entry name" value="RNase_H_2"/>
    <property type="match status" value="1"/>
</dbReference>
<comment type="caution">
    <text evidence="2">The sequence shown here is derived from an EMBL/GenBank/DDBJ whole genome shotgun (WGS) entry which is preliminary data.</text>
</comment>
<feature type="domain" description="YprB ribonuclease H-like" evidence="1">
    <location>
        <begin position="28"/>
        <end position="192"/>
    </location>
</feature>
<dbReference type="InterPro" id="IPR038720">
    <property type="entry name" value="YprB_RNase_H-like_dom"/>
</dbReference>
<organism evidence="2 3">
    <name type="scientific">Candidatus Eubacterium avistercoris</name>
    <dbReference type="NCBI Taxonomy" id="2838567"/>
    <lineage>
        <taxon>Bacteria</taxon>
        <taxon>Bacillati</taxon>
        <taxon>Bacillota</taxon>
        <taxon>Clostridia</taxon>
        <taxon>Eubacteriales</taxon>
        <taxon>Eubacteriaceae</taxon>
        <taxon>Eubacterium</taxon>
    </lineage>
</organism>
<dbReference type="EMBL" id="DXCH01000147">
    <property type="protein sequence ID" value="HIZ07336.1"/>
    <property type="molecule type" value="Genomic_DNA"/>
</dbReference>
<evidence type="ECO:0000313" key="3">
    <source>
        <dbReference type="Proteomes" id="UP000824024"/>
    </source>
</evidence>
<accession>A0A9D2D2B4</accession>
<dbReference type="GO" id="GO:0003676">
    <property type="term" value="F:nucleic acid binding"/>
    <property type="evidence" value="ECO:0007669"/>
    <property type="project" value="InterPro"/>
</dbReference>
<protein>
    <submittedName>
        <fullName evidence="2">Ribonuclease H-like domain-containing protein</fullName>
    </submittedName>
</protein>
<dbReference type="PANTHER" id="PTHR38462:SF1">
    <property type="entry name" value="YPRB RIBONUCLEASE H-LIKE DOMAIN-CONTAINING PROTEIN"/>
    <property type="match status" value="1"/>
</dbReference>
<evidence type="ECO:0000313" key="2">
    <source>
        <dbReference type="EMBL" id="HIZ07336.1"/>
    </source>
</evidence>
<name>A0A9D2D2B4_9FIRM</name>